<dbReference type="EMBL" id="UFQS01000829">
    <property type="protein sequence ID" value="SSX07102.1"/>
    <property type="molecule type" value="Genomic_DNA"/>
</dbReference>
<evidence type="ECO:0000313" key="6">
    <source>
        <dbReference type="EMBL" id="SSX27445.1"/>
    </source>
</evidence>
<keyword evidence="3" id="KW-0964">Secreted</keyword>
<name>A0A336KSM2_CULSO</name>
<reference evidence="6" key="2">
    <citation type="submission" date="2018-07" db="EMBL/GenBank/DDBJ databases">
        <authorList>
            <person name="Quirk P.G."/>
            <person name="Krulwich T.A."/>
        </authorList>
    </citation>
    <scope>NUCLEOTIDE SEQUENCE</scope>
</reference>
<feature type="chain" id="PRO_5036062098" evidence="4">
    <location>
        <begin position="26"/>
        <end position="132"/>
    </location>
</feature>
<dbReference type="AlphaFoldDB" id="A0A336KSM2"/>
<dbReference type="GO" id="GO:0005549">
    <property type="term" value="F:odorant binding"/>
    <property type="evidence" value="ECO:0007669"/>
    <property type="project" value="InterPro"/>
</dbReference>
<dbReference type="EMBL" id="UFQT01000829">
    <property type="protein sequence ID" value="SSX27445.1"/>
    <property type="molecule type" value="Genomic_DNA"/>
</dbReference>
<dbReference type="GO" id="GO:0005576">
    <property type="term" value="C:extracellular region"/>
    <property type="evidence" value="ECO:0007669"/>
    <property type="project" value="UniProtKB-SubCell"/>
</dbReference>
<evidence type="ECO:0000256" key="4">
    <source>
        <dbReference type="SAM" id="SignalP"/>
    </source>
</evidence>
<protein>
    <submittedName>
        <fullName evidence="5">CSON014538 protein</fullName>
    </submittedName>
</protein>
<evidence type="ECO:0000256" key="1">
    <source>
        <dbReference type="ARBA" id="ARBA00004613"/>
    </source>
</evidence>
<dbReference type="SUPFAM" id="SSF47565">
    <property type="entry name" value="Insect pheromone/odorant-binding proteins"/>
    <property type="match status" value="1"/>
</dbReference>
<dbReference type="Pfam" id="PF01395">
    <property type="entry name" value="PBP_GOBP"/>
    <property type="match status" value="1"/>
</dbReference>
<dbReference type="InterPro" id="IPR006170">
    <property type="entry name" value="PBP/GOBP"/>
</dbReference>
<evidence type="ECO:0000256" key="2">
    <source>
        <dbReference type="ARBA" id="ARBA00008098"/>
    </source>
</evidence>
<dbReference type="SMART" id="SM00708">
    <property type="entry name" value="PhBP"/>
    <property type="match status" value="1"/>
</dbReference>
<keyword evidence="4" id="KW-0732">Signal</keyword>
<reference evidence="5" key="1">
    <citation type="submission" date="2018-04" db="EMBL/GenBank/DDBJ databases">
        <authorList>
            <person name="Go L.Y."/>
            <person name="Mitchell J.A."/>
        </authorList>
    </citation>
    <scope>NUCLEOTIDE SEQUENCE</scope>
    <source>
        <tissue evidence="5">Whole organism</tissue>
    </source>
</reference>
<dbReference type="InterPro" id="IPR036728">
    <property type="entry name" value="PBP_GOBP_sf"/>
</dbReference>
<proteinExistence type="inferred from homology"/>
<accession>A0A336KSM2</accession>
<dbReference type="VEuPathDB" id="VectorBase:CSON014538"/>
<dbReference type="CDD" id="cd23992">
    <property type="entry name" value="PBP_GOBP"/>
    <property type="match status" value="1"/>
</dbReference>
<evidence type="ECO:0000256" key="3">
    <source>
        <dbReference type="ARBA" id="ARBA00022525"/>
    </source>
</evidence>
<comment type="similarity">
    <text evidence="2">Belongs to the PBP/GOBP family.</text>
</comment>
<gene>
    <name evidence="5" type="primary">CSON014538</name>
</gene>
<organism evidence="5">
    <name type="scientific">Culicoides sonorensis</name>
    <name type="common">Biting midge</name>
    <dbReference type="NCBI Taxonomy" id="179676"/>
    <lineage>
        <taxon>Eukaryota</taxon>
        <taxon>Metazoa</taxon>
        <taxon>Ecdysozoa</taxon>
        <taxon>Arthropoda</taxon>
        <taxon>Hexapoda</taxon>
        <taxon>Insecta</taxon>
        <taxon>Pterygota</taxon>
        <taxon>Neoptera</taxon>
        <taxon>Endopterygota</taxon>
        <taxon>Diptera</taxon>
        <taxon>Nematocera</taxon>
        <taxon>Chironomoidea</taxon>
        <taxon>Ceratopogonidae</taxon>
        <taxon>Ceratopogoninae</taxon>
        <taxon>Culicoides</taxon>
        <taxon>Monoculicoides</taxon>
    </lineage>
</organism>
<comment type="subcellular location">
    <subcellularLocation>
        <location evidence="1">Secreted</location>
    </subcellularLocation>
</comment>
<evidence type="ECO:0000313" key="5">
    <source>
        <dbReference type="EMBL" id="SSX07102.1"/>
    </source>
</evidence>
<dbReference type="Gene3D" id="1.10.238.20">
    <property type="entry name" value="Pheromone/general odorant binding protein domain"/>
    <property type="match status" value="1"/>
</dbReference>
<sequence length="132" mass="15057">MVLILHFKLIFIAFSMILLFKVSLGQSPEEVFHGCMEETGVPTEIIHKIINHDSGFDDQRGKCFEKCICIGLGLCDANDGKLIPEMFIKMKPYLSADKLSEELPKCNEINGTDICDSIHQRYICFYERIPKP</sequence>
<feature type="signal peptide" evidence="4">
    <location>
        <begin position="1"/>
        <end position="25"/>
    </location>
</feature>